<evidence type="ECO:0000313" key="2">
    <source>
        <dbReference type="Proteomes" id="UP000327157"/>
    </source>
</evidence>
<keyword evidence="2" id="KW-1185">Reference proteome</keyword>
<organism evidence="1 2">
    <name type="scientific">Pyrus ussuriensis x Pyrus communis</name>
    <dbReference type="NCBI Taxonomy" id="2448454"/>
    <lineage>
        <taxon>Eukaryota</taxon>
        <taxon>Viridiplantae</taxon>
        <taxon>Streptophyta</taxon>
        <taxon>Embryophyta</taxon>
        <taxon>Tracheophyta</taxon>
        <taxon>Spermatophyta</taxon>
        <taxon>Magnoliopsida</taxon>
        <taxon>eudicotyledons</taxon>
        <taxon>Gunneridae</taxon>
        <taxon>Pentapetalae</taxon>
        <taxon>rosids</taxon>
        <taxon>fabids</taxon>
        <taxon>Rosales</taxon>
        <taxon>Rosaceae</taxon>
        <taxon>Amygdaloideae</taxon>
        <taxon>Maleae</taxon>
        <taxon>Pyrus</taxon>
    </lineage>
</organism>
<dbReference type="OrthoDB" id="1708998at2759"/>
<reference evidence="2" key="2">
    <citation type="submission" date="2019-10" db="EMBL/GenBank/DDBJ databases">
        <title>A de novo genome assembly of a pear dwarfing rootstock.</title>
        <authorList>
            <person name="Wang F."/>
            <person name="Wang J."/>
            <person name="Li S."/>
            <person name="Zhang Y."/>
            <person name="Fang M."/>
            <person name="Ma L."/>
            <person name="Zhao Y."/>
            <person name="Jiang S."/>
        </authorList>
    </citation>
    <scope>NUCLEOTIDE SEQUENCE [LARGE SCALE GENOMIC DNA]</scope>
</reference>
<sequence>MRTIFWFDIGVLVRDKCVAHWESWRTIPSELKMHLIDELAVSPGGLIDVPGALRRLSSLVRLPLSIERGPRPVMHLSHSIIEILKVFLSPLRGILDIVRLQQRSSTVRIIALSCGSHGKLSYLKSRKSFFMNYRFTQWKSDLHKHYEKYDGLEVALVVGCPIELVDRRDEWEGLCDHFQDEKYLKKVKANSINWSKKKLLHQSGSRHFSYRLEQRHKFPEIDMFNEVYVRPANKLTEHLYSTMVEKGQTVLEEVASQLTPETPIDEVFPSEDAGFQIMTDTLDQTLIWSGGRTPVSLLEVSRATNTHSSLFVSHNDIHHATFISRDNALSSIAQCLTSRALRDRICQPYLPLHDDCPFVTQAVVLSSYSKRFHGCVFRVCQVKWEEVCGDGSDEDCSVPGKDVTYDILLTVGFVPGLKVDAILLLRTIKICNCSRDEADIRVHQFFKTSYFKTGIHSLPGTSRSLA</sequence>
<dbReference type="EMBL" id="SMOL01000160">
    <property type="protein sequence ID" value="KAB2625734.1"/>
    <property type="molecule type" value="Genomic_DNA"/>
</dbReference>
<name>A0A5N5HQU9_9ROSA</name>
<accession>A0A5N5HQU9</accession>
<reference evidence="1 2" key="1">
    <citation type="submission" date="2019-09" db="EMBL/GenBank/DDBJ databases">
        <authorList>
            <person name="Ou C."/>
        </authorList>
    </citation>
    <scope>NUCLEOTIDE SEQUENCE [LARGE SCALE GENOMIC DNA]</scope>
    <source>
        <strain evidence="1">S2</strain>
        <tissue evidence="1">Leaf</tissue>
    </source>
</reference>
<evidence type="ECO:0000313" key="1">
    <source>
        <dbReference type="EMBL" id="KAB2625734.1"/>
    </source>
</evidence>
<gene>
    <name evidence="1" type="ORF">D8674_017394</name>
</gene>
<protein>
    <submittedName>
        <fullName evidence="1">Uncharacterized protein</fullName>
    </submittedName>
</protein>
<dbReference type="Proteomes" id="UP000327157">
    <property type="component" value="Chromosome 16"/>
</dbReference>
<proteinExistence type="predicted"/>
<comment type="caution">
    <text evidence="1">The sequence shown here is derived from an EMBL/GenBank/DDBJ whole genome shotgun (WGS) entry which is preliminary data.</text>
</comment>
<reference evidence="1 2" key="3">
    <citation type="submission" date="2019-11" db="EMBL/GenBank/DDBJ databases">
        <title>A de novo genome assembly of a pear dwarfing rootstock.</title>
        <authorList>
            <person name="Wang F."/>
            <person name="Wang J."/>
            <person name="Li S."/>
            <person name="Zhang Y."/>
            <person name="Fang M."/>
            <person name="Ma L."/>
            <person name="Zhao Y."/>
            <person name="Jiang S."/>
        </authorList>
    </citation>
    <scope>NUCLEOTIDE SEQUENCE [LARGE SCALE GENOMIC DNA]</scope>
    <source>
        <strain evidence="1">S2</strain>
        <tissue evidence="1">Leaf</tissue>
    </source>
</reference>
<dbReference type="AlphaFoldDB" id="A0A5N5HQU9"/>